<proteinExistence type="predicted"/>
<accession>A0A7J0C6X5</accession>
<reference evidence="2 4" key="2">
    <citation type="submission" date="2020-07" db="EMBL/GenBank/DDBJ databases">
        <title>Sequencing the genomes of 1000 actinobacteria strains.</title>
        <authorList>
            <person name="Klenk H.-P."/>
        </authorList>
    </citation>
    <scope>NUCLEOTIDE SEQUENCE [LARGE SCALE GENOMIC DNA]</scope>
    <source>
        <strain evidence="2 4">DSM 41455</strain>
    </source>
</reference>
<evidence type="ECO:0000313" key="3">
    <source>
        <dbReference type="Proteomes" id="UP000498980"/>
    </source>
</evidence>
<protein>
    <submittedName>
        <fullName evidence="1">Uncharacterized protein</fullName>
    </submittedName>
</protein>
<dbReference type="EMBL" id="BLWC01000001">
    <property type="protein sequence ID" value="GFM97683.1"/>
    <property type="molecule type" value="Genomic_DNA"/>
</dbReference>
<keyword evidence="3" id="KW-1185">Reference proteome</keyword>
<evidence type="ECO:0000313" key="4">
    <source>
        <dbReference type="Proteomes" id="UP000530403"/>
    </source>
</evidence>
<name>A0A7J0C6X5_9ACTN</name>
<organism evidence="1 3">
    <name type="scientific">Streptomyces fulvorobeus</name>
    <dbReference type="NCBI Taxonomy" id="284028"/>
    <lineage>
        <taxon>Bacteria</taxon>
        <taxon>Bacillati</taxon>
        <taxon>Actinomycetota</taxon>
        <taxon>Actinomycetes</taxon>
        <taxon>Kitasatosporales</taxon>
        <taxon>Streptomycetaceae</taxon>
        <taxon>Streptomyces</taxon>
    </lineage>
</organism>
<comment type="caution">
    <text evidence="1">The sequence shown here is derived from an EMBL/GenBank/DDBJ whole genome shotgun (WGS) entry which is preliminary data.</text>
</comment>
<sequence>MFAALPGNRGAVRAVFSEEARRREALPGSAENRAVCEGGLTGAGAADAGELRRIPLNARSDLRFWGYLHHVSFP</sequence>
<reference evidence="1 3" key="1">
    <citation type="submission" date="2020-05" db="EMBL/GenBank/DDBJ databases">
        <title>Whole genome shotgun sequence of Streptomyces fulvorobeus NBRC 15897.</title>
        <authorList>
            <person name="Komaki H."/>
            <person name="Tamura T."/>
        </authorList>
    </citation>
    <scope>NUCLEOTIDE SEQUENCE [LARGE SCALE GENOMIC DNA]</scope>
    <source>
        <strain evidence="1 3">NBRC 15897</strain>
    </source>
</reference>
<evidence type="ECO:0000313" key="1">
    <source>
        <dbReference type="EMBL" id="GFM97683.1"/>
    </source>
</evidence>
<dbReference type="AlphaFoldDB" id="A0A7J0C6X5"/>
<gene>
    <name evidence="2" type="ORF">HEB29_002347</name>
    <name evidence="1" type="ORF">Sfulv_24940</name>
</gene>
<dbReference type="EMBL" id="JACCCF010000001">
    <property type="protein sequence ID" value="NYE41336.1"/>
    <property type="molecule type" value="Genomic_DNA"/>
</dbReference>
<dbReference type="Proteomes" id="UP000530403">
    <property type="component" value="Unassembled WGS sequence"/>
</dbReference>
<evidence type="ECO:0000313" key="2">
    <source>
        <dbReference type="EMBL" id="NYE41336.1"/>
    </source>
</evidence>
<dbReference type="Proteomes" id="UP000498980">
    <property type="component" value="Unassembled WGS sequence"/>
</dbReference>